<keyword evidence="5" id="KW-0904">Protein phosphatase</keyword>
<dbReference type="GO" id="GO:0004722">
    <property type="term" value="F:protein serine/threonine phosphatase activity"/>
    <property type="evidence" value="ECO:0007669"/>
    <property type="project" value="UniProtKB-EC"/>
</dbReference>
<dbReference type="RefSeq" id="WP_126832819.1">
    <property type="nucleotide sequence ID" value="NZ_CBCRYB010000008.1"/>
</dbReference>
<evidence type="ECO:0000256" key="2">
    <source>
        <dbReference type="ARBA" id="ARBA00013081"/>
    </source>
</evidence>
<dbReference type="InterPro" id="IPR001932">
    <property type="entry name" value="PPM-type_phosphatase-like_dom"/>
</dbReference>
<comment type="cofactor">
    <cofactor evidence="1">
        <name>Mn(2+)</name>
        <dbReference type="ChEBI" id="CHEBI:29035"/>
    </cofactor>
</comment>
<evidence type="ECO:0000256" key="7">
    <source>
        <dbReference type="ARBA" id="ARBA00047761"/>
    </source>
</evidence>
<dbReference type="GO" id="GO:0046872">
    <property type="term" value="F:metal ion binding"/>
    <property type="evidence" value="ECO:0007669"/>
    <property type="project" value="UniProtKB-KW"/>
</dbReference>
<dbReference type="InterPro" id="IPR036457">
    <property type="entry name" value="PPM-type-like_dom_sf"/>
</dbReference>
<comment type="caution">
    <text evidence="10">The sequence shown here is derived from an EMBL/GenBank/DDBJ whole genome shotgun (WGS) entry which is preliminary data.</text>
</comment>
<dbReference type="Pfam" id="PF13672">
    <property type="entry name" value="PP2C_2"/>
    <property type="match status" value="1"/>
</dbReference>
<gene>
    <name evidence="10" type="ORF">CBF31_10605</name>
</gene>
<dbReference type="CDD" id="cd00143">
    <property type="entry name" value="PP2Cc"/>
    <property type="match status" value="1"/>
</dbReference>
<proteinExistence type="predicted"/>
<dbReference type="EMBL" id="NGJY01000005">
    <property type="protein sequence ID" value="RSU01667.1"/>
    <property type="molecule type" value="Genomic_DNA"/>
</dbReference>
<dbReference type="FunFam" id="3.60.40.10:FF:000002">
    <property type="entry name" value="Serine/threonine phosphatase stp"/>
    <property type="match status" value="1"/>
</dbReference>
<evidence type="ECO:0000256" key="8">
    <source>
        <dbReference type="ARBA" id="ARBA00048336"/>
    </source>
</evidence>
<dbReference type="PANTHER" id="PTHR47992">
    <property type="entry name" value="PROTEIN PHOSPHATASE"/>
    <property type="match status" value="1"/>
</dbReference>
<evidence type="ECO:0000313" key="10">
    <source>
        <dbReference type="EMBL" id="RSU01667.1"/>
    </source>
</evidence>
<dbReference type="Proteomes" id="UP000287101">
    <property type="component" value="Unassembled WGS sequence"/>
</dbReference>
<organism evidence="10 11">
    <name type="scientific">Vagococcus fessus</name>
    <dbReference type="NCBI Taxonomy" id="120370"/>
    <lineage>
        <taxon>Bacteria</taxon>
        <taxon>Bacillati</taxon>
        <taxon>Bacillota</taxon>
        <taxon>Bacilli</taxon>
        <taxon>Lactobacillales</taxon>
        <taxon>Enterococcaceae</taxon>
        <taxon>Vagococcus</taxon>
    </lineage>
</organism>
<keyword evidence="11" id="KW-1185">Reference proteome</keyword>
<reference evidence="10 11" key="1">
    <citation type="submission" date="2017-05" db="EMBL/GenBank/DDBJ databases">
        <title>Vagococcus spp. assemblies.</title>
        <authorList>
            <person name="Gulvik C.A."/>
        </authorList>
    </citation>
    <scope>NUCLEOTIDE SEQUENCE [LARGE SCALE GENOMIC DNA]</scope>
    <source>
        <strain evidence="10 11">CCUG 41755</strain>
    </source>
</reference>
<keyword evidence="3" id="KW-0479">Metal-binding</keyword>
<dbReference type="PROSITE" id="PS51746">
    <property type="entry name" value="PPM_2"/>
    <property type="match status" value="1"/>
</dbReference>
<dbReference type="SUPFAM" id="SSF81606">
    <property type="entry name" value="PP2C-like"/>
    <property type="match status" value="1"/>
</dbReference>
<evidence type="ECO:0000313" key="11">
    <source>
        <dbReference type="Proteomes" id="UP000287101"/>
    </source>
</evidence>
<dbReference type="Gene3D" id="3.60.40.10">
    <property type="entry name" value="PPM-type phosphatase domain"/>
    <property type="match status" value="1"/>
</dbReference>
<evidence type="ECO:0000259" key="9">
    <source>
        <dbReference type="PROSITE" id="PS51746"/>
    </source>
</evidence>
<dbReference type="OrthoDB" id="9801841at2"/>
<dbReference type="EC" id="3.1.3.16" evidence="2"/>
<dbReference type="SMART" id="SM00331">
    <property type="entry name" value="PP2C_SIG"/>
    <property type="match status" value="1"/>
</dbReference>
<protein>
    <recommendedName>
        <fullName evidence="2">protein-serine/threonine phosphatase</fullName>
        <ecNumber evidence="2">3.1.3.16</ecNumber>
    </recommendedName>
</protein>
<keyword evidence="4" id="KW-0378">Hydrolase</keyword>
<dbReference type="SMART" id="SM00332">
    <property type="entry name" value="PP2Cc"/>
    <property type="match status" value="1"/>
</dbReference>
<feature type="domain" description="PPM-type phosphatase" evidence="9">
    <location>
        <begin position="2"/>
        <end position="241"/>
    </location>
</feature>
<sequence length="251" mass="27233">MEIGFLTDIGCKRRSNQDAVGVYVNQTNIKLAMVADGMGGHQAGDIASQLTISDLGKAWETSSLSEQEEIIQWLLKNIQAENELIYEKGQTNPEQTGMGTTLVALVLLEDSLIFAHVGDSRFYLIREGKIKQLTDDHSLVNELVKSGEITLEMAQTHPRKNVLVRSIGMPGLVEIDVTDMKTLPGDILLVCSDGLTNMVSDDTILKLTLDAPTLEEALSSLVNEANEAGGVDNITVLLAKVTDGVEEVTHD</sequence>
<comment type="catalytic activity">
    <reaction evidence="7">
        <text>O-phospho-L-seryl-[protein] + H2O = L-seryl-[protein] + phosphate</text>
        <dbReference type="Rhea" id="RHEA:20629"/>
        <dbReference type="Rhea" id="RHEA-COMP:9863"/>
        <dbReference type="Rhea" id="RHEA-COMP:11604"/>
        <dbReference type="ChEBI" id="CHEBI:15377"/>
        <dbReference type="ChEBI" id="CHEBI:29999"/>
        <dbReference type="ChEBI" id="CHEBI:43474"/>
        <dbReference type="ChEBI" id="CHEBI:83421"/>
        <dbReference type="EC" id="3.1.3.16"/>
    </reaction>
</comment>
<dbReference type="AlphaFoldDB" id="A0A430A4M4"/>
<accession>A0A430A4M4</accession>
<dbReference type="InterPro" id="IPR015655">
    <property type="entry name" value="PP2C"/>
</dbReference>
<evidence type="ECO:0000256" key="1">
    <source>
        <dbReference type="ARBA" id="ARBA00001936"/>
    </source>
</evidence>
<evidence type="ECO:0000256" key="3">
    <source>
        <dbReference type="ARBA" id="ARBA00022723"/>
    </source>
</evidence>
<keyword evidence="6" id="KW-0464">Manganese</keyword>
<dbReference type="NCBIfam" id="NF033484">
    <property type="entry name" value="Stp1_PP2C_phos"/>
    <property type="match status" value="1"/>
</dbReference>
<evidence type="ECO:0000256" key="5">
    <source>
        <dbReference type="ARBA" id="ARBA00022912"/>
    </source>
</evidence>
<comment type="catalytic activity">
    <reaction evidence="8">
        <text>O-phospho-L-threonyl-[protein] + H2O = L-threonyl-[protein] + phosphate</text>
        <dbReference type="Rhea" id="RHEA:47004"/>
        <dbReference type="Rhea" id="RHEA-COMP:11060"/>
        <dbReference type="Rhea" id="RHEA-COMP:11605"/>
        <dbReference type="ChEBI" id="CHEBI:15377"/>
        <dbReference type="ChEBI" id="CHEBI:30013"/>
        <dbReference type="ChEBI" id="CHEBI:43474"/>
        <dbReference type="ChEBI" id="CHEBI:61977"/>
        <dbReference type="EC" id="3.1.3.16"/>
    </reaction>
</comment>
<name>A0A430A4M4_9ENTE</name>
<evidence type="ECO:0000256" key="4">
    <source>
        <dbReference type="ARBA" id="ARBA00022801"/>
    </source>
</evidence>
<evidence type="ECO:0000256" key="6">
    <source>
        <dbReference type="ARBA" id="ARBA00023211"/>
    </source>
</evidence>